<dbReference type="Gene3D" id="3.30.30.30">
    <property type="match status" value="1"/>
</dbReference>
<dbReference type="SUPFAM" id="SSF53067">
    <property type="entry name" value="Actin-like ATPase domain"/>
    <property type="match status" value="2"/>
</dbReference>
<keyword evidence="3" id="KW-0067">ATP-binding</keyword>
<evidence type="ECO:0000256" key="4">
    <source>
        <dbReference type="SAM" id="MobiDB-lite"/>
    </source>
</evidence>
<dbReference type="Gene3D" id="3.90.640.10">
    <property type="entry name" value="Actin, Chain A, domain 4"/>
    <property type="match status" value="1"/>
</dbReference>
<feature type="compositionally biased region" description="Basic and acidic residues" evidence="4">
    <location>
        <begin position="474"/>
        <end position="485"/>
    </location>
</feature>
<dbReference type="STRING" id="6184.A0A430PYI6"/>
<dbReference type="FunFam" id="3.90.640.10:FF:000004">
    <property type="entry name" value="Heat shock 70 kDa protein 4"/>
    <property type="match status" value="1"/>
</dbReference>
<dbReference type="Proteomes" id="UP000290809">
    <property type="component" value="Unassembled WGS sequence"/>
</dbReference>
<dbReference type="PANTHER" id="PTHR45639:SF4">
    <property type="entry name" value="HSC70CB, ISOFORM G"/>
    <property type="match status" value="1"/>
</dbReference>
<organism evidence="5 6">
    <name type="scientific">Schistosoma bovis</name>
    <name type="common">Blood fluke</name>
    <dbReference type="NCBI Taxonomy" id="6184"/>
    <lineage>
        <taxon>Eukaryota</taxon>
        <taxon>Metazoa</taxon>
        <taxon>Spiralia</taxon>
        <taxon>Lophotrochozoa</taxon>
        <taxon>Platyhelminthes</taxon>
        <taxon>Trematoda</taxon>
        <taxon>Digenea</taxon>
        <taxon>Strigeidida</taxon>
        <taxon>Schistosomatoidea</taxon>
        <taxon>Schistosomatidae</taxon>
        <taxon>Schistosoma</taxon>
    </lineage>
</organism>
<dbReference type="GO" id="GO:0140662">
    <property type="term" value="F:ATP-dependent protein folding chaperone"/>
    <property type="evidence" value="ECO:0007669"/>
    <property type="project" value="InterPro"/>
</dbReference>
<evidence type="ECO:0000256" key="3">
    <source>
        <dbReference type="ARBA" id="ARBA00022840"/>
    </source>
</evidence>
<dbReference type="GO" id="GO:0005634">
    <property type="term" value="C:nucleus"/>
    <property type="evidence" value="ECO:0007669"/>
    <property type="project" value="TreeGrafter"/>
</dbReference>
<dbReference type="PANTHER" id="PTHR45639">
    <property type="entry name" value="HSC70CB, ISOFORM G-RELATED"/>
    <property type="match status" value="1"/>
</dbReference>
<dbReference type="AlphaFoldDB" id="A0A430PYI6"/>
<dbReference type="GO" id="GO:0005829">
    <property type="term" value="C:cytosol"/>
    <property type="evidence" value="ECO:0007669"/>
    <property type="project" value="TreeGrafter"/>
</dbReference>
<dbReference type="InterPro" id="IPR043129">
    <property type="entry name" value="ATPase_NBD"/>
</dbReference>
<evidence type="ECO:0000256" key="2">
    <source>
        <dbReference type="ARBA" id="ARBA00022741"/>
    </source>
</evidence>
<comment type="caution">
    <text evidence="5">The sequence shown here is derived from an EMBL/GenBank/DDBJ whole genome shotgun (WGS) entry which is preliminary data.</text>
</comment>
<proteinExistence type="inferred from homology"/>
<feature type="region of interest" description="Disordered" evidence="4">
    <location>
        <begin position="422"/>
        <end position="485"/>
    </location>
</feature>
<reference evidence="5 6" key="1">
    <citation type="journal article" date="2019" name="PLoS Pathog.">
        <title>Genome sequence of the bovine parasite Schistosoma bovis Tanzania.</title>
        <authorList>
            <person name="Oey H."/>
            <person name="Zakrzewski M."/>
            <person name="Gobert G."/>
            <person name="Gravermann K."/>
            <person name="Stoye J."/>
            <person name="Jones M."/>
            <person name="Mcmanus D."/>
            <person name="Krause L."/>
        </authorList>
    </citation>
    <scope>NUCLEOTIDE SEQUENCE [LARGE SCALE GENOMIC DNA]</scope>
    <source>
        <strain evidence="5 6">TAN1997</strain>
    </source>
</reference>
<accession>A0A430PYI6</accession>
<dbReference type="PRINTS" id="PR00301">
    <property type="entry name" value="HEATSHOCK70"/>
</dbReference>
<protein>
    <submittedName>
        <fullName evidence="5">Heat shock protein 110kDa</fullName>
    </submittedName>
</protein>
<keyword evidence="5" id="KW-0346">Stress response</keyword>
<name>A0A430PYI6_SCHBO</name>
<sequence length="485" mass="53269">MAVSVVGFDIGSLTSYIGVARGGGVEVITNEYSERATPTCVAFSGELVLVGTAAKLQQVMNIQNTFTSFTRLLGKCLSDSSVVNERKFITHQVESTRDGRITLSAFLKGQKTPFAPEQILAIQMNKLKEIAETTIGSKVVDVVVNVPTYYTDAERRSVLDATKVAGLNCVKLVNDITAIGTAYGFYHTDLPPADQQPKIVAFVSVGYSTTQVGICSFNTGKMKVLATTCDAFLGGRDFDERLFNKFASEFQQQYKLKGSLSSKATIRLLQECEKLKKSMSANSSELPINVESLAEDRDLANKMKRTDFEELCSDLLQRFQMLITKCLDVAKLKTEDVHSVELIGGSSRIPMIKNVVASVFKQEGKTSLNADEAVARGCAFQETLLQVFTEPRKIKLKMRMNTHGIFNISQAQLIEEYEKEVEVSVSEDNPAVDGPPNSKEEVTTASNGDTESQNPPVDSNQTNMQDSTSPKKKTVIEKEEIHQVS</sequence>
<dbReference type="InterPro" id="IPR029047">
    <property type="entry name" value="HSP70_peptide-bd_sf"/>
</dbReference>
<dbReference type="GO" id="GO:0005524">
    <property type="term" value="F:ATP binding"/>
    <property type="evidence" value="ECO:0007669"/>
    <property type="project" value="UniProtKB-KW"/>
</dbReference>
<feature type="compositionally biased region" description="Polar residues" evidence="4">
    <location>
        <begin position="443"/>
        <end position="468"/>
    </location>
</feature>
<evidence type="ECO:0000256" key="1">
    <source>
        <dbReference type="ARBA" id="ARBA00007381"/>
    </source>
</evidence>
<gene>
    <name evidence="5" type="ORF">DC041_0012262</name>
</gene>
<dbReference type="Gene3D" id="3.30.420.40">
    <property type="match status" value="2"/>
</dbReference>
<dbReference type="Gene3D" id="2.60.34.10">
    <property type="entry name" value="Substrate Binding Domain Of DNAk, Chain A, domain 1"/>
    <property type="match status" value="1"/>
</dbReference>
<dbReference type="Pfam" id="PF00012">
    <property type="entry name" value="HSP70"/>
    <property type="match status" value="1"/>
</dbReference>
<keyword evidence="2" id="KW-0547">Nucleotide-binding</keyword>
<dbReference type="InterPro" id="IPR013126">
    <property type="entry name" value="Hsp_70_fam"/>
</dbReference>
<keyword evidence="6" id="KW-1185">Reference proteome</keyword>
<evidence type="ECO:0000313" key="6">
    <source>
        <dbReference type="Proteomes" id="UP000290809"/>
    </source>
</evidence>
<comment type="similarity">
    <text evidence="1">Belongs to the heat shock protein 70 family.</text>
</comment>
<dbReference type="EMBL" id="QMKO01004064">
    <property type="protein sequence ID" value="RTG80524.1"/>
    <property type="molecule type" value="Genomic_DNA"/>
</dbReference>
<evidence type="ECO:0000313" key="5">
    <source>
        <dbReference type="EMBL" id="RTG80524.1"/>
    </source>
</evidence>